<evidence type="ECO:0000313" key="7">
    <source>
        <dbReference type="EMBL" id="OIO08392.1"/>
    </source>
</evidence>
<dbReference type="InterPro" id="IPR037225">
    <property type="entry name" value="Nuo51_FMN-bd_sf"/>
</dbReference>
<feature type="domain" description="NADH-ubiquinone oxidoreductase 51kDa subunit iron-sulphur binding" evidence="6">
    <location>
        <begin position="251"/>
        <end position="296"/>
    </location>
</feature>
<dbReference type="Pfam" id="PF01512">
    <property type="entry name" value="Complex1_51K"/>
    <property type="match status" value="1"/>
</dbReference>
<dbReference type="PROSITE" id="PS00645">
    <property type="entry name" value="COMPLEX1_51K_2"/>
    <property type="match status" value="1"/>
</dbReference>
<proteinExistence type="inferred from homology"/>
<organism evidence="7 8">
    <name type="scientific">Candidatus Falkowbacteria bacterium CG1_02_37_44</name>
    <dbReference type="NCBI Taxonomy" id="1805146"/>
    <lineage>
        <taxon>Bacteria</taxon>
        <taxon>Candidatus Falkowiibacteriota</taxon>
    </lineage>
</organism>
<keyword evidence="2" id="KW-0004">4Fe-4S</keyword>
<dbReference type="InterPro" id="IPR001949">
    <property type="entry name" value="NADH-UbQ_OxRdtase_51kDa_CS"/>
</dbReference>
<dbReference type="STRING" id="1805146.AUJ27_00795"/>
<dbReference type="EMBL" id="MNUU01000014">
    <property type="protein sequence ID" value="OIO08392.1"/>
    <property type="molecule type" value="Genomic_DNA"/>
</dbReference>
<dbReference type="SMART" id="SM00928">
    <property type="entry name" value="NADH_4Fe-4S"/>
    <property type="match status" value="1"/>
</dbReference>
<evidence type="ECO:0000259" key="6">
    <source>
        <dbReference type="SMART" id="SM00928"/>
    </source>
</evidence>
<dbReference type="Proteomes" id="UP000183192">
    <property type="component" value="Unassembled WGS sequence"/>
</dbReference>
<evidence type="ECO:0000256" key="3">
    <source>
        <dbReference type="ARBA" id="ARBA00022723"/>
    </source>
</evidence>
<evidence type="ECO:0000256" key="1">
    <source>
        <dbReference type="ARBA" id="ARBA00007523"/>
    </source>
</evidence>
<dbReference type="GO" id="GO:0010181">
    <property type="term" value="F:FMN binding"/>
    <property type="evidence" value="ECO:0007669"/>
    <property type="project" value="InterPro"/>
</dbReference>
<accession>A0A1J4TA70</accession>
<dbReference type="InterPro" id="IPR011538">
    <property type="entry name" value="Nuo51_FMN-bd"/>
</dbReference>
<dbReference type="Gene3D" id="3.40.50.11540">
    <property type="entry name" value="NADH-ubiquinone oxidoreductase 51kDa subunit"/>
    <property type="match status" value="1"/>
</dbReference>
<dbReference type="InterPro" id="IPR037207">
    <property type="entry name" value="Nuop51_4Fe4S-bd_sf"/>
</dbReference>
<evidence type="ECO:0000313" key="8">
    <source>
        <dbReference type="Proteomes" id="UP000183192"/>
    </source>
</evidence>
<evidence type="ECO:0000256" key="2">
    <source>
        <dbReference type="ARBA" id="ARBA00022485"/>
    </source>
</evidence>
<gene>
    <name evidence="7" type="ORF">AUJ27_00795</name>
</gene>
<dbReference type="InterPro" id="IPR019575">
    <property type="entry name" value="Nuop51_4Fe4S-bd"/>
</dbReference>
<evidence type="ECO:0000256" key="5">
    <source>
        <dbReference type="ARBA" id="ARBA00023014"/>
    </source>
</evidence>
<reference evidence="7 8" key="1">
    <citation type="journal article" date="2016" name="Environ. Microbiol.">
        <title>Genomic resolution of a cold subsurface aquifer community provides metabolic insights for novel microbes adapted to high CO concentrations.</title>
        <authorList>
            <person name="Probst A.J."/>
            <person name="Castelle C.J."/>
            <person name="Singh A."/>
            <person name="Brown C.T."/>
            <person name="Anantharaman K."/>
            <person name="Sharon I."/>
            <person name="Hug L.A."/>
            <person name="Burstein D."/>
            <person name="Emerson J.B."/>
            <person name="Thomas B.C."/>
            <person name="Banfield J.F."/>
        </authorList>
    </citation>
    <scope>NUCLEOTIDE SEQUENCE [LARGE SCALE GENOMIC DNA]</scope>
    <source>
        <strain evidence="7">CG1_02_37_44</strain>
    </source>
</reference>
<comment type="similarity">
    <text evidence="1">Belongs to the complex I 51 kDa subunit family.</text>
</comment>
<dbReference type="AlphaFoldDB" id="A0A1J4TA70"/>
<dbReference type="Gene3D" id="1.20.1440.230">
    <property type="entry name" value="NADH-ubiquinone oxidoreductase 51kDa subunit, iron-sulphur binding domain"/>
    <property type="match status" value="1"/>
</dbReference>
<comment type="caution">
    <text evidence="7">The sequence shown here is derived from an EMBL/GenBank/DDBJ whole genome shotgun (WGS) entry which is preliminary data.</text>
</comment>
<protein>
    <recommendedName>
        <fullName evidence="6">NADH-ubiquinone oxidoreductase 51kDa subunit iron-sulphur binding domain-containing protein</fullName>
    </recommendedName>
</protein>
<dbReference type="GO" id="GO:0008137">
    <property type="term" value="F:NADH dehydrogenase (ubiquinone) activity"/>
    <property type="evidence" value="ECO:0007669"/>
    <property type="project" value="InterPro"/>
</dbReference>
<name>A0A1J4TA70_9BACT</name>
<dbReference type="GO" id="GO:0051539">
    <property type="term" value="F:4 iron, 4 sulfur cluster binding"/>
    <property type="evidence" value="ECO:0007669"/>
    <property type="project" value="UniProtKB-KW"/>
</dbReference>
<dbReference type="SUPFAM" id="SSF140490">
    <property type="entry name" value="Nqo1C-terminal domain-like"/>
    <property type="match status" value="1"/>
</dbReference>
<dbReference type="PANTHER" id="PTHR43578">
    <property type="entry name" value="NADH-QUINONE OXIDOREDUCTASE SUBUNIT F"/>
    <property type="match status" value="1"/>
</dbReference>
<dbReference type="SUPFAM" id="SSF142019">
    <property type="entry name" value="Nqo1 FMN-binding domain-like"/>
    <property type="match status" value="1"/>
</dbReference>
<dbReference type="PANTHER" id="PTHR43578:SF3">
    <property type="entry name" value="NADH-QUINONE OXIDOREDUCTASE SUBUNIT F"/>
    <property type="match status" value="1"/>
</dbReference>
<dbReference type="Pfam" id="PF10589">
    <property type="entry name" value="NADH_4Fe-4S"/>
    <property type="match status" value="1"/>
</dbReference>
<dbReference type="GO" id="GO:0046872">
    <property type="term" value="F:metal ion binding"/>
    <property type="evidence" value="ECO:0007669"/>
    <property type="project" value="UniProtKB-KW"/>
</dbReference>
<keyword evidence="5" id="KW-0411">Iron-sulfur</keyword>
<evidence type="ECO:0000256" key="4">
    <source>
        <dbReference type="ARBA" id="ARBA00023004"/>
    </source>
</evidence>
<keyword evidence="3" id="KW-0479">Metal-binding</keyword>
<sequence>MDILNKIKKAGLVGRSGSCFPVALKWEMVAKASDQKKYVICNASEGEPGVKKDGYILNNFPVKVIDGIKIALNFLKADKGFIYLNPEYYKKYHKKLKKIINTSPIELIAKPANAGYIGGEESSILNSIEAKRIEPRLRPPFPTTNGLWGYPTLINNVETFYDVSLAAASKYKNTRFYTINGDCLLDGVYELPTNYTIEKILKLTKNFPNFPFFVQIGGDASGLILNSRQLKRPVSGAGSITIYSQQKYNPKELIANWLYFFKSESCGQCTPCREGTYRLMEILNSKEINWKNFTDILDNLSDTSFCGLGCAAPLPIKSYITNVLSGMPENKINLGPGAKKIICGCFK</sequence>
<keyword evidence="4" id="KW-0408">Iron</keyword>